<dbReference type="PANTHER" id="PTHR33908:SF3">
    <property type="entry name" value="UNDECAPRENYL PHOSPHATE-ALPHA-4-AMINO-4-DEOXY-L-ARABINOSE ARABINOSYL TRANSFERASE"/>
    <property type="match status" value="1"/>
</dbReference>
<evidence type="ECO:0000259" key="9">
    <source>
        <dbReference type="Pfam" id="PF13231"/>
    </source>
</evidence>
<sequence length="516" mass="58530">MERKDLLYLGAFALLLFLFGSWLMPVTDPVESNYVETAKEMIAAGDYLSPRIFGNYWYDKPILFYWELIAAFQLFGMSDFAARFFPALFAVAGVLMTYGFGTKLYGRRAGIFSAVILALSVEYWYLAHAIITDMTLWVTVSLTLMSFYQGYETGKGRYYYLAFAAAAAAVLTKGPIGLALPGLVILVFLAWQRCLSMLLSRHMAGGLVLFFVITGTWYMPMYLLHGSDFIDTFLGVHNALRATVAEHPRNSVWYYYLLVFLAGFFPWSLVAVPAFCKRLVRRELCWPVEEKERFLIVWALAVFIAFECMASKYMTYTFPYMMPLAVLMGRYFAEHAKLFARMAAGMALVYFALLVAILPVVMPMDSGRDTAAALKRMATPQTEVLTYGVRYPVSIAYYSGLVPKRLVPTEEDIEKARPQKMSWTATNIMPFASIEKLDLSRATIILTDFDNRDKLGEDVPGFWQEVAETDAYCIYQLVPGREDGREDMATGRTGAKSDVLRDWPKVLLERWSGARE</sequence>
<dbReference type="RefSeq" id="WP_118175704.1">
    <property type="nucleotide sequence ID" value="NZ_JAQEAO010000045.1"/>
</dbReference>
<dbReference type="PANTHER" id="PTHR33908">
    <property type="entry name" value="MANNOSYLTRANSFERASE YKCB-RELATED"/>
    <property type="match status" value="1"/>
</dbReference>
<feature type="transmembrane region" description="Helical" evidence="8">
    <location>
        <begin position="338"/>
        <end position="361"/>
    </location>
</feature>
<dbReference type="GO" id="GO:0016763">
    <property type="term" value="F:pentosyltransferase activity"/>
    <property type="evidence" value="ECO:0007669"/>
    <property type="project" value="TreeGrafter"/>
</dbReference>
<dbReference type="GO" id="GO:0005886">
    <property type="term" value="C:plasma membrane"/>
    <property type="evidence" value="ECO:0007669"/>
    <property type="project" value="UniProtKB-SubCell"/>
</dbReference>
<evidence type="ECO:0000313" key="11">
    <source>
        <dbReference type="Proteomes" id="UP000283442"/>
    </source>
</evidence>
<feature type="transmembrane region" description="Helical" evidence="8">
    <location>
        <begin position="80"/>
        <end position="100"/>
    </location>
</feature>
<evidence type="ECO:0000256" key="2">
    <source>
        <dbReference type="ARBA" id="ARBA00022475"/>
    </source>
</evidence>
<evidence type="ECO:0000256" key="6">
    <source>
        <dbReference type="ARBA" id="ARBA00022989"/>
    </source>
</evidence>
<evidence type="ECO:0000256" key="1">
    <source>
        <dbReference type="ARBA" id="ARBA00004651"/>
    </source>
</evidence>
<feature type="transmembrane region" description="Helical" evidence="8">
    <location>
        <begin position="203"/>
        <end position="224"/>
    </location>
</feature>
<comment type="subcellular location">
    <subcellularLocation>
        <location evidence="1">Cell membrane</location>
        <topology evidence="1">Multi-pass membrane protein</topology>
    </subcellularLocation>
</comment>
<accession>A0A414NXG9</accession>
<feature type="transmembrane region" description="Helical" evidence="8">
    <location>
        <begin position="295"/>
        <end position="318"/>
    </location>
</feature>
<dbReference type="InterPro" id="IPR050297">
    <property type="entry name" value="LipidA_mod_glycosyltrf_83"/>
</dbReference>
<organism evidence="10 11">
    <name type="scientific">Mitsuokella multacida</name>
    <dbReference type="NCBI Taxonomy" id="52226"/>
    <lineage>
        <taxon>Bacteria</taxon>
        <taxon>Bacillati</taxon>
        <taxon>Bacillota</taxon>
        <taxon>Negativicutes</taxon>
        <taxon>Selenomonadales</taxon>
        <taxon>Selenomonadaceae</taxon>
        <taxon>Mitsuokella</taxon>
    </lineage>
</organism>
<feature type="transmembrane region" description="Helical" evidence="8">
    <location>
        <begin position="112"/>
        <end position="138"/>
    </location>
</feature>
<dbReference type="GO" id="GO:0010041">
    <property type="term" value="P:response to iron(III) ion"/>
    <property type="evidence" value="ECO:0007669"/>
    <property type="project" value="TreeGrafter"/>
</dbReference>
<keyword evidence="6 8" id="KW-1133">Transmembrane helix</keyword>
<feature type="domain" description="Glycosyltransferase RgtA/B/C/D-like" evidence="9">
    <location>
        <begin position="59"/>
        <end position="214"/>
    </location>
</feature>
<comment type="caution">
    <text evidence="10">The sequence shown here is derived from an EMBL/GenBank/DDBJ whole genome shotgun (WGS) entry which is preliminary data.</text>
</comment>
<proteinExistence type="predicted"/>
<evidence type="ECO:0000256" key="8">
    <source>
        <dbReference type="SAM" id="Phobius"/>
    </source>
</evidence>
<reference evidence="10 11" key="1">
    <citation type="submission" date="2018-08" db="EMBL/GenBank/DDBJ databases">
        <title>A genome reference for cultivated species of the human gut microbiota.</title>
        <authorList>
            <person name="Zou Y."/>
            <person name="Xue W."/>
            <person name="Luo G."/>
        </authorList>
    </citation>
    <scope>NUCLEOTIDE SEQUENCE [LARGE SCALE GENOMIC DNA]</scope>
    <source>
        <strain evidence="10 11">AM25-21AC</strain>
    </source>
</reference>
<evidence type="ECO:0000256" key="7">
    <source>
        <dbReference type="ARBA" id="ARBA00023136"/>
    </source>
</evidence>
<evidence type="ECO:0000256" key="3">
    <source>
        <dbReference type="ARBA" id="ARBA00022676"/>
    </source>
</evidence>
<dbReference type="Proteomes" id="UP000283442">
    <property type="component" value="Unassembled WGS sequence"/>
</dbReference>
<keyword evidence="3" id="KW-0328">Glycosyltransferase</keyword>
<dbReference type="OrthoDB" id="9775035at2"/>
<name>A0A414NXG9_9FIRM</name>
<feature type="transmembrane region" description="Helical" evidence="8">
    <location>
        <begin position="253"/>
        <end position="275"/>
    </location>
</feature>
<dbReference type="InterPro" id="IPR038731">
    <property type="entry name" value="RgtA/B/C-like"/>
</dbReference>
<dbReference type="Pfam" id="PF13231">
    <property type="entry name" value="PMT_2"/>
    <property type="match status" value="1"/>
</dbReference>
<keyword evidence="7 8" id="KW-0472">Membrane</keyword>
<evidence type="ECO:0000256" key="5">
    <source>
        <dbReference type="ARBA" id="ARBA00022692"/>
    </source>
</evidence>
<dbReference type="GO" id="GO:0009103">
    <property type="term" value="P:lipopolysaccharide biosynthetic process"/>
    <property type="evidence" value="ECO:0007669"/>
    <property type="project" value="UniProtKB-ARBA"/>
</dbReference>
<gene>
    <name evidence="10" type="ORF">DW674_05000</name>
</gene>
<feature type="transmembrane region" description="Helical" evidence="8">
    <location>
        <begin position="7"/>
        <end position="24"/>
    </location>
</feature>
<keyword evidence="4 10" id="KW-0808">Transferase</keyword>
<protein>
    <submittedName>
        <fullName evidence="10">Glycosyltransferase family 39 protein</fullName>
    </submittedName>
</protein>
<feature type="transmembrane region" description="Helical" evidence="8">
    <location>
        <begin position="158"/>
        <end position="191"/>
    </location>
</feature>
<evidence type="ECO:0000256" key="4">
    <source>
        <dbReference type="ARBA" id="ARBA00022679"/>
    </source>
</evidence>
<keyword evidence="5 8" id="KW-0812">Transmembrane</keyword>
<keyword evidence="2" id="KW-1003">Cell membrane</keyword>
<dbReference type="AlphaFoldDB" id="A0A414NXG9"/>
<evidence type="ECO:0000313" key="10">
    <source>
        <dbReference type="EMBL" id="RHF52036.1"/>
    </source>
</evidence>
<dbReference type="EMBL" id="QRHE01000004">
    <property type="protein sequence ID" value="RHF52036.1"/>
    <property type="molecule type" value="Genomic_DNA"/>
</dbReference>